<sequence length="328" mass="34778">MKRSSRYSLSGVMAAAMLVSTLHTAKADECKLNTAGDHVNLNVPVAVQLPLTTSSAASGTVLYKKEAPLSLLSGVHKNINMQCLDAIRKKLAGRIPGAQSGKNIYATTVNGLGVRITAIYAKPGAGKREWAFPFTASGIDLSDKTVSTDDISLRLEVIKTGAVTPSGNMDFRIPSLLTLADNSLVVSLTMRIIAAQAHCAIQITSPQITLPPIDAGKLAQGGKEATYPVSVNLNCINTQKASINVEGVTDATTKTIFKNVAEENAAQGVGIEMLYNGSVMSPDEPLNILLPTQQNTFPLPLALRYAKTNAKISGGQVKTQITMRINYL</sequence>
<dbReference type="InterPro" id="IPR036937">
    <property type="entry name" value="Adhesion_dom_fimbrial_sf"/>
</dbReference>
<dbReference type="Pfam" id="PF00419">
    <property type="entry name" value="Fimbrial"/>
    <property type="match status" value="1"/>
</dbReference>
<reference evidence="9" key="2">
    <citation type="submission" date="2015-09" db="EMBL/GenBank/DDBJ databases">
        <title>Cronobacter genome sequencing and assembly.</title>
        <authorList>
            <person name="Descombes P."/>
            <person name="Baert L."/>
            <person name="Ngom-Bru C."/>
            <person name="Barretto C."/>
        </authorList>
    </citation>
    <scope>NUCLEOTIDE SEQUENCE [LARGE SCALE GENOMIC DNA]</scope>
    <source>
        <strain evidence="9">LMG 26250</strain>
    </source>
</reference>
<dbReference type="PANTHER" id="PTHR33420">
    <property type="entry name" value="FIMBRIAL SUBUNIT ELFA-RELATED"/>
    <property type="match status" value="1"/>
</dbReference>
<feature type="signal peptide" evidence="5">
    <location>
        <begin position="1"/>
        <end position="27"/>
    </location>
</feature>
<protein>
    <submittedName>
        <fullName evidence="8">Fimbrial protein</fullName>
    </submittedName>
</protein>
<evidence type="ECO:0000259" key="6">
    <source>
        <dbReference type="Pfam" id="PF00419"/>
    </source>
</evidence>
<dbReference type="InterPro" id="IPR000259">
    <property type="entry name" value="Adhesion_dom_fimbrial"/>
</dbReference>
<dbReference type="PANTHER" id="PTHR33420:SF3">
    <property type="entry name" value="FIMBRIAL SUBUNIT ELFA"/>
    <property type="match status" value="1"/>
</dbReference>
<comment type="similarity">
    <text evidence="2">Belongs to the fimbrial protein family.</text>
</comment>
<organism evidence="8 9">
    <name type="scientific">Cronobacter condimenti 1330</name>
    <dbReference type="NCBI Taxonomy" id="1073999"/>
    <lineage>
        <taxon>Bacteria</taxon>
        <taxon>Pseudomonadati</taxon>
        <taxon>Pseudomonadota</taxon>
        <taxon>Gammaproteobacteria</taxon>
        <taxon>Enterobacterales</taxon>
        <taxon>Enterobacteriaceae</taxon>
        <taxon>Cronobacter</taxon>
    </lineage>
</organism>
<dbReference type="InterPro" id="IPR054160">
    <property type="entry name" value="MrkD_recept-bd"/>
</dbReference>
<feature type="domain" description="Fimbrial-type adhesion" evidence="6">
    <location>
        <begin position="187"/>
        <end position="327"/>
    </location>
</feature>
<reference evidence="9" key="1">
    <citation type="submission" date="2015-07" db="EMBL/GenBank/DDBJ databases">
        <authorList>
            <person name="Moine D."/>
            <person name="Kassam M."/>
        </authorList>
    </citation>
    <scope>NUCLEOTIDE SEQUENCE [LARGE SCALE GENOMIC DNA]</scope>
    <source>
        <strain evidence="9">LMG 26250</strain>
    </source>
</reference>
<proteinExistence type="inferred from homology"/>
<reference evidence="8 9" key="3">
    <citation type="journal article" date="2016" name="Genome Announc.">
        <title>Fully Closed Genome Sequences of Five Type Strains of the Genus Cronobacter and One Cronobacter sakazakii Strain.</title>
        <authorList>
            <person name="Moine D."/>
            <person name="Kassam M."/>
            <person name="Baert L."/>
            <person name="Tang Y."/>
            <person name="Barretto C."/>
            <person name="Ngom Bru C."/>
            <person name="Klijn A."/>
            <person name="Descombes P."/>
        </authorList>
    </citation>
    <scope>NUCLEOTIDE SEQUENCE [LARGE SCALE GENOMIC DNA]</scope>
    <source>
        <strain evidence="8 9">LMG 26250</strain>
    </source>
</reference>
<gene>
    <name evidence="8" type="ORF">AFK62_19725</name>
</gene>
<name>A0ABM5VHG3_9ENTR</name>
<evidence type="ECO:0000256" key="4">
    <source>
        <dbReference type="ARBA" id="ARBA00023263"/>
    </source>
</evidence>
<comment type="subcellular location">
    <subcellularLocation>
        <location evidence="1">Fimbrium</location>
    </subcellularLocation>
</comment>
<dbReference type="EMBL" id="CP012264">
    <property type="protein sequence ID" value="ALB64607.1"/>
    <property type="molecule type" value="Genomic_DNA"/>
</dbReference>
<evidence type="ECO:0000256" key="5">
    <source>
        <dbReference type="SAM" id="SignalP"/>
    </source>
</evidence>
<accession>A0ABM5VHG3</accession>
<dbReference type="RefSeq" id="WP_053532099.1">
    <property type="nucleotide sequence ID" value="NZ_CP012264.1"/>
</dbReference>
<dbReference type="Gene3D" id="2.60.40.3310">
    <property type="match status" value="1"/>
</dbReference>
<feature type="domain" description="MrkD-like receptor binding" evidence="7">
    <location>
        <begin position="55"/>
        <end position="169"/>
    </location>
</feature>
<evidence type="ECO:0000256" key="3">
    <source>
        <dbReference type="ARBA" id="ARBA00022729"/>
    </source>
</evidence>
<evidence type="ECO:0000313" key="9">
    <source>
        <dbReference type="Proteomes" id="UP000067320"/>
    </source>
</evidence>
<evidence type="ECO:0000256" key="1">
    <source>
        <dbReference type="ARBA" id="ARBA00004561"/>
    </source>
</evidence>
<dbReference type="Pfam" id="PF22003">
    <property type="entry name" value="MrkDrd"/>
    <property type="match status" value="1"/>
</dbReference>
<evidence type="ECO:0000256" key="2">
    <source>
        <dbReference type="ARBA" id="ARBA00006671"/>
    </source>
</evidence>
<evidence type="ECO:0000259" key="7">
    <source>
        <dbReference type="Pfam" id="PF22003"/>
    </source>
</evidence>
<keyword evidence="3 5" id="KW-0732">Signal</keyword>
<dbReference type="Gene3D" id="2.60.40.1090">
    <property type="entry name" value="Fimbrial-type adhesion domain"/>
    <property type="match status" value="1"/>
</dbReference>
<dbReference type="SUPFAM" id="SSF49401">
    <property type="entry name" value="Bacterial adhesins"/>
    <property type="match status" value="1"/>
</dbReference>
<evidence type="ECO:0000313" key="8">
    <source>
        <dbReference type="EMBL" id="ALB64607.1"/>
    </source>
</evidence>
<dbReference type="InterPro" id="IPR050263">
    <property type="entry name" value="Bact_Fimbrial_Adh_Pro"/>
</dbReference>
<dbReference type="InterPro" id="IPR008966">
    <property type="entry name" value="Adhesion_dom_sf"/>
</dbReference>
<feature type="chain" id="PRO_5045787244" evidence="5">
    <location>
        <begin position="28"/>
        <end position="328"/>
    </location>
</feature>
<keyword evidence="9" id="KW-1185">Reference proteome</keyword>
<dbReference type="Proteomes" id="UP000067320">
    <property type="component" value="Chromosome"/>
</dbReference>
<keyword evidence="4" id="KW-0281">Fimbrium</keyword>